<dbReference type="NCBIfam" id="TIGR02118">
    <property type="entry name" value="EthD family reductase"/>
    <property type="match status" value="1"/>
</dbReference>
<name>A0A6J7J591_9ZZZZ</name>
<dbReference type="Pfam" id="PF07110">
    <property type="entry name" value="EthD"/>
    <property type="match status" value="1"/>
</dbReference>
<dbReference type="InterPro" id="IPR011008">
    <property type="entry name" value="Dimeric_a/b-barrel"/>
</dbReference>
<gene>
    <name evidence="2" type="ORF">UFOPK3773_00655</name>
</gene>
<sequence length="98" mass="10849">MIRYVVVLRRRADLTREQFLHVWLTEHLPMARALPGVRAVAFHAAARPDSDYDGMGTLDFDDIESLEASLAGNDALALRAHTATFADSEGSVRIVVEL</sequence>
<protein>
    <submittedName>
        <fullName evidence="2">Unannotated protein</fullName>
    </submittedName>
</protein>
<evidence type="ECO:0000313" key="2">
    <source>
        <dbReference type="EMBL" id="CAB4937807.1"/>
    </source>
</evidence>
<accession>A0A6J7J591</accession>
<dbReference type="AlphaFoldDB" id="A0A6J7J591"/>
<reference evidence="2" key="1">
    <citation type="submission" date="2020-05" db="EMBL/GenBank/DDBJ databases">
        <authorList>
            <person name="Chiriac C."/>
            <person name="Salcher M."/>
            <person name="Ghai R."/>
            <person name="Kavagutti S V."/>
        </authorList>
    </citation>
    <scope>NUCLEOTIDE SEQUENCE</scope>
</reference>
<dbReference type="SUPFAM" id="SSF54909">
    <property type="entry name" value="Dimeric alpha+beta barrel"/>
    <property type="match status" value="1"/>
</dbReference>
<proteinExistence type="predicted"/>
<dbReference type="EMBL" id="CAFBNF010000050">
    <property type="protein sequence ID" value="CAB4937807.1"/>
    <property type="molecule type" value="Genomic_DNA"/>
</dbReference>
<dbReference type="Gene3D" id="3.30.70.100">
    <property type="match status" value="1"/>
</dbReference>
<dbReference type="GO" id="GO:0016491">
    <property type="term" value="F:oxidoreductase activity"/>
    <property type="evidence" value="ECO:0007669"/>
    <property type="project" value="InterPro"/>
</dbReference>
<organism evidence="2">
    <name type="scientific">freshwater metagenome</name>
    <dbReference type="NCBI Taxonomy" id="449393"/>
    <lineage>
        <taxon>unclassified sequences</taxon>
        <taxon>metagenomes</taxon>
        <taxon>ecological metagenomes</taxon>
    </lineage>
</organism>
<feature type="domain" description="EthD" evidence="1">
    <location>
        <begin position="12"/>
        <end position="88"/>
    </location>
</feature>
<dbReference type="InterPro" id="IPR009799">
    <property type="entry name" value="EthD_dom"/>
</dbReference>
<evidence type="ECO:0000259" key="1">
    <source>
        <dbReference type="Pfam" id="PF07110"/>
    </source>
</evidence>